<organism evidence="1">
    <name type="scientific">marine sediment metagenome</name>
    <dbReference type="NCBI Taxonomy" id="412755"/>
    <lineage>
        <taxon>unclassified sequences</taxon>
        <taxon>metagenomes</taxon>
        <taxon>ecological metagenomes</taxon>
    </lineage>
</organism>
<gene>
    <name evidence="1" type="ORF">LCGC14_1734240</name>
</gene>
<dbReference type="EMBL" id="LAZR01015778">
    <property type="protein sequence ID" value="KKM07413.1"/>
    <property type="molecule type" value="Genomic_DNA"/>
</dbReference>
<protein>
    <submittedName>
        <fullName evidence="1">Uncharacterized protein</fullName>
    </submittedName>
</protein>
<accession>A0A0F9K888</accession>
<sequence>MKCRNGCGKDLTGRQLLYCSDKCRMQHKRTAESERDAPQPEQINPNTKVEQMKARIDSVRDSDGSMEDNVREMSEKLVAGLGSPVFEPSDK</sequence>
<feature type="non-terminal residue" evidence="1">
    <location>
        <position position="91"/>
    </location>
</feature>
<comment type="caution">
    <text evidence="1">The sequence shown here is derived from an EMBL/GenBank/DDBJ whole genome shotgun (WGS) entry which is preliminary data.</text>
</comment>
<name>A0A0F9K888_9ZZZZ</name>
<dbReference type="AlphaFoldDB" id="A0A0F9K888"/>
<proteinExistence type="predicted"/>
<evidence type="ECO:0000313" key="1">
    <source>
        <dbReference type="EMBL" id="KKM07413.1"/>
    </source>
</evidence>
<reference evidence="1" key="1">
    <citation type="journal article" date="2015" name="Nature">
        <title>Complex archaea that bridge the gap between prokaryotes and eukaryotes.</title>
        <authorList>
            <person name="Spang A."/>
            <person name="Saw J.H."/>
            <person name="Jorgensen S.L."/>
            <person name="Zaremba-Niedzwiedzka K."/>
            <person name="Martijn J."/>
            <person name="Lind A.E."/>
            <person name="van Eijk R."/>
            <person name="Schleper C."/>
            <person name="Guy L."/>
            <person name="Ettema T.J."/>
        </authorList>
    </citation>
    <scope>NUCLEOTIDE SEQUENCE</scope>
</reference>